<feature type="region of interest" description="Disordered" evidence="10">
    <location>
        <begin position="417"/>
        <end position="465"/>
    </location>
</feature>
<dbReference type="AlphaFoldDB" id="A0AAD9I295"/>
<comment type="catalytic activity">
    <reaction evidence="1">
        <text>Random hydrolysis of (1-&gt;6)-alpha-D-mannosidic linkages in unbranched (1-&gt;6)-mannans.</text>
        <dbReference type="EC" id="3.2.1.101"/>
    </reaction>
</comment>
<keyword evidence="8" id="KW-0325">Glycoprotein</keyword>
<feature type="transmembrane region" description="Helical" evidence="11">
    <location>
        <begin position="190"/>
        <end position="215"/>
    </location>
</feature>
<evidence type="ECO:0000256" key="7">
    <source>
        <dbReference type="ARBA" id="ARBA00023136"/>
    </source>
</evidence>
<dbReference type="PANTHER" id="PTHR12145:SF36">
    <property type="entry name" value="MANNAN ENDO-1,6-ALPHA-MANNOSIDASE DCW1"/>
    <property type="match status" value="1"/>
</dbReference>
<dbReference type="PANTHER" id="PTHR12145">
    <property type="entry name" value="MANNAN ENDO-1,6-ALPHA-MANNOSIDASE DCW1"/>
    <property type="match status" value="1"/>
</dbReference>
<keyword evidence="5" id="KW-0732">Signal</keyword>
<sequence length="1054" mass="113443">MATNVATTTATDLITATTVVTSQVISTTLSTSLVALTSTLTTSATIAPTAQAPAATTQAGGIPGLYTNDAVNGPFLGGDPNVSVDLPVTAVFLVLFMIGAYTHISIFRANANKGHKFLLSDIVFDFCIIRTLSCIFRIIWVFLKLRGIILAAQIFQFGGAAVLFVLGIFFTQRIIRAMHPAFGWTPFFRFFTIALAFSVPANIILNIASLSALLFSYDDANRASVATSFLRFGALYNMFLVIYPLLVLFAASWFPGPRIERFGAGPLRVKLAILVAVPTLLAVGAAIRLAYDFNPVGPGTEEDHVLYRKSTFYTTQFTIEILVVALLAVTRVDLRFHVPDGAAGPGDYSAPPPVFDANGELIPAPVSTRNRAQIAAAIDDLGVPYEILRPRPGTRATSAGRDEPLVAMFFADADEAVSSGRMQRGRAKASASGNTDSTPGDSSTSTTTSRSSSSGEKLPTVVSQRAASSFHQEFYRHSARTPATVHAVHARDSSSSGRETEDEDEAADGRSDMLRALQLEREMSRRGGDAPVVQTVGARRTAPRRVSRRASLIEAVNAITGGGTGMLYKIGTRDEVLQSARTLAYDLMLFYQGNKTGQIPGILPGPPTENKGDYYWWEGGAMMGTYIDYWHLTGDPSYNDVVTQGMLHQVGEHWDYMPANHTASMGNDDQGFWGMSAMLAAETGFPNPPPDQAQWLALAQAVFNTQAHPDRHDTTCGGGLRWQVPPTNMGYNYKNTIANACFFNLGARLARYTANETYIHWAEKTFQWLWDVHYIDHTTYSVYDGGHVEHNCTDINKAQFSYNAALLAHGAAFLYNATSSPGAGVAYNITTTPELWRNRTNALVTTLLATFFPQQIAFEIACESRKGACTADMLSFKGYVHRWLGVVAQLAPFTRDAILPVLRSSAAAAVRQCTGGASGRQCGFYWEGGTYIDVAVDQTSGAGEAMDVLAAVSSLMVEWEGARTAPLTNSTGGNSTGDPDAGSRSTDTGLDLVAITMGDRLGAGFLTTFLLFLGMATIGWMSTSYGDSHSIGEKSTMSPVLPQATVPGPVYPSD</sequence>
<dbReference type="Gene3D" id="1.50.10.20">
    <property type="match status" value="1"/>
</dbReference>
<dbReference type="Pfam" id="PF03663">
    <property type="entry name" value="Glyco_hydro_76"/>
    <property type="match status" value="1"/>
</dbReference>
<keyword evidence="11" id="KW-1133">Transmembrane helix</keyword>
<dbReference type="EC" id="3.2.1.101" evidence="4"/>
<feature type="transmembrane region" description="Helical" evidence="11">
    <location>
        <begin position="148"/>
        <end position="170"/>
    </location>
</feature>
<evidence type="ECO:0000256" key="2">
    <source>
        <dbReference type="ARBA" id="ARBA00004308"/>
    </source>
</evidence>
<evidence type="ECO:0000256" key="10">
    <source>
        <dbReference type="SAM" id="MobiDB-lite"/>
    </source>
</evidence>
<feature type="region of interest" description="Disordered" evidence="10">
    <location>
        <begin position="477"/>
        <end position="511"/>
    </location>
</feature>
<evidence type="ECO:0000256" key="8">
    <source>
        <dbReference type="ARBA" id="ARBA00023180"/>
    </source>
</evidence>
<accession>A0AAD9I295</accession>
<feature type="transmembrane region" description="Helical" evidence="11">
    <location>
        <begin position="235"/>
        <end position="255"/>
    </location>
</feature>
<evidence type="ECO:0000313" key="12">
    <source>
        <dbReference type="EMBL" id="KAK2069893.1"/>
    </source>
</evidence>
<dbReference type="InterPro" id="IPR008928">
    <property type="entry name" value="6-hairpin_glycosidase_sf"/>
</dbReference>
<feature type="transmembrane region" description="Helical" evidence="11">
    <location>
        <begin position="311"/>
        <end position="329"/>
    </location>
</feature>
<evidence type="ECO:0000256" key="3">
    <source>
        <dbReference type="ARBA" id="ARBA00009699"/>
    </source>
</evidence>
<dbReference type="GO" id="GO:0008496">
    <property type="term" value="F:mannan endo-1,6-alpha-mannosidase activity"/>
    <property type="evidence" value="ECO:0007669"/>
    <property type="project" value="UniProtKB-EC"/>
</dbReference>
<dbReference type="GO" id="GO:0012505">
    <property type="term" value="C:endomembrane system"/>
    <property type="evidence" value="ECO:0007669"/>
    <property type="project" value="UniProtKB-SubCell"/>
</dbReference>
<evidence type="ECO:0000256" key="1">
    <source>
        <dbReference type="ARBA" id="ARBA00001452"/>
    </source>
</evidence>
<protein>
    <recommendedName>
        <fullName evidence="4">mannan endo-1,6-alpha-mannosidase</fullName>
        <ecNumber evidence="4">3.2.1.101</ecNumber>
    </recommendedName>
</protein>
<dbReference type="SUPFAM" id="SSF48208">
    <property type="entry name" value="Six-hairpin glycosidases"/>
    <property type="match status" value="1"/>
</dbReference>
<dbReference type="GO" id="GO:0016052">
    <property type="term" value="P:carbohydrate catabolic process"/>
    <property type="evidence" value="ECO:0007669"/>
    <property type="project" value="InterPro"/>
</dbReference>
<evidence type="ECO:0000256" key="4">
    <source>
        <dbReference type="ARBA" id="ARBA00012350"/>
    </source>
</evidence>
<feature type="transmembrane region" description="Helical" evidence="11">
    <location>
        <begin position="267"/>
        <end position="291"/>
    </location>
</feature>
<feature type="transmembrane region" description="Helical" evidence="11">
    <location>
        <begin position="86"/>
        <end position="106"/>
    </location>
</feature>
<feature type="region of interest" description="Disordered" evidence="10">
    <location>
        <begin position="1031"/>
        <end position="1054"/>
    </location>
</feature>
<gene>
    <name evidence="12" type="ORF">P8C59_004437</name>
</gene>
<keyword evidence="11" id="KW-0812">Transmembrane</keyword>
<evidence type="ECO:0000256" key="5">
    <source>
        <dbReference type="ARBA" id="ARBA00022729"/>
    </source>
</evidence>
<feature type="transmembrane region" description="Helical" evidence="11">
    <location>
        <begin position="1001"/>
        <end position="1021"/>
    </location>
</feature>
<comment type="similarity">
    <text evidence="3">Belongs to the glycosyl hydrolase 76 family.</text>
</comment>
<evidence type="ECO:0000256" key="6">
    <source>
        <dbReference type="ARBA" id="ARBA00022801"/>
    </source>
</evidence>
<dbReference type="FunFam" id="1.50.10.20:FF:000006">
    <property type="entry name" value="Mannan endo-1,6-alpha-mannosidase"/>
    <property type="match status" value="1"/>
</dbReference>
<feature type="transmembrane region" description="Helical" evidence="11">
    <location>
        <begin position="118"/>
        <end position="142"/>
    </location>
</feature>
<feature type="compositionally biased region" description="Polar residues" evidence="10">
    <location>
        <begin position="966"/>
        <end position="985"/>
    </location>
</feature>
<keyword evidence="9" id="KW-0326">Glycosidase</keyword>
<keyword evidence="7 11" id="KW-0472">Membrane</keyword>
<evidence type="ECO:0000256" key="9">
    <source>
        <dbReference type="ARBA" id="ARBA00023295"/>
    </source>
</evidence>
<reference evidence="12" key="1">
    <citation type="journal article" date="2023" name="Mol. Plant Microbe Interact.">
        <title>Elucidating the Obligate Nature and Biological Capacity of an Invasive Fungal Corn Pathogen.</title>
        <authorList>
            <person name="MacCready J.S."/>
            <person name="Roggenkamp E.M."/>
            <person name="Gdanetz K."/>
            <person name="Chilvers M.I."/>
        </authorList>
    </citation>
    <scope>NUCLEOTIDE SEQUENCE</scope>
    <source>
        <strain evidence="12">PM02</strain>
    </source>
</reference>
<dbReference type="EMBL" id="JAQQPM010000003">
    <property type="protein sequence ID" value="KAK2069893.1"/>
    <property type="molecule type" value="Genomic_DNA"/>
</dbReference>
<feature type="region of interest" description="Disordered" evidence="10">
    <location>
        <begin position="965"/>
        <end position="985"/>
    </location>
</feature>
<feature type="compositionally biased region" description="Low complexity" evidence="10">
    <location>
        <begin position="432"/>
        <end position="455"/>
    </location>
</feature>
<dbReference type="InterPro" id="IPR005198">
    <property type="entry name" value="Glyco_hydro_76"/>
</dbReference>
<dbReference type="GO" id="GO:0009272">
    <property type="term" value="P:fungal-type cell wall biogenesis"/>
    <property type="evidence" value="ECO:0007669"/>
    <property type="project" value="TreeGrafter"/>
</dbReference>
<organism evidence="12 13">
    <name type="scientific">Phyllachora maydis</name>
    <dbReference type="NCBI Taxonomy" id="1825666"/>
    <lineage>
        <taxon>Eukaryota</taxon>
        <taxon>Fungi</taxon>
        <taxon>Dikarya</taxon>
        <taxon>Ascomycota</taxon>
        <taxon>Pezizomycotina</taxon>
        <taxon>Sordariomycetes</taxon>
        <taxon>Sordariomycetidae</taxon>
        <taxon>Phyllachorales</taxon>
        <taxon>Phyllachoraceae</taxon>
        <taxon>Phyllachora</taxon>
    </lineage>
</organism>
<dbReference type="InterPro" id="IPR014480">
    <property type="entry name" value="Mannan-1_6-alpha_mannosidase"/>
</dbReference>
<name>A0AAD9I295_9PEZI</name>
<dbReference type="Proteomes" id="UP001217918">
    <property type="component" value="Unassembled WGS sequence"/>
</dbReference>
<keyword evidence="6" id="KW-0378">Hydrolase</keyword>
<comment type="subcellular location">
    <subcellularLocation>
        <location evidence="2">Endomembrane system</location>
    </subcellularLocation>
</comment>
<evidence type="ECO:0000313" key="13">
    <source>
        <dbReference type="Proteomes" id="UP001217918"/>
    </source>
</evidence>
<comment type="caution">
    <text evidence="12">The sequence shown here is derived from an EMBL/GenBank/DDBJ whole genome shotgun (WGS) entry which is preliminary data.</text>
</comment>
<evidence type="ECO:0000256" key="11">
    <source>
        <dbReference type="SAM" id="Phobius"/>
    </source>
</evidence>
<keyword evidence="13" id="KW-1185">Reference proteome</keyword>
<proteinExistence type="inferred from homology"/>